<dbReference type="Proteomes" id="UP000273154">
    <property type="component" value="Chromosome"/>
</dbReference>
<evidence type="ECO:0000313" key="1">
    <source>
        <dbReference type="EMBL" id="BBH49576.1"/>
    </source>
</evidence>
<dbReference type="OrthoDB" id="3181111at2"/>
<dbReference type="GeneID" id="88848307"/>
<dbReference type="SUPFAM" id="SSF48452">
    <property type="entry name" value="TPR-like"/>
    <property type="match status" value="1"/>
</dbReference>
<dbReference type="EMBL" id="AP019367">
    <property type="protein sequence ID" value="BBH49576.1"/>
    <property type="molecule type" value="Genomic_DNA"/>
</dbReference>
<organism evidence="1 2">
    <name type="scientific">Parolsenella catena</name>
    <dbReference type="NCBI Taxonomy" id="2003188"/>
    <lineage>
        <taxon>Bacteria</taxon>
        <taxon>Bacillati</taxon>
        <taxon>Actinomycetota</taxon>
        <taxon>Coriobacteriia</taxon>
        <taxon>Coriobacteriales</taxon>
        <taxon>Atopobiaceae</taxon>
        <taxon>Parolsenella</taxon>
    </lineage>
</organism>
<dbReference type="RefSeq" id="WP_126420779.1">
    <property type="nucleotide sequence ID" value="NZ_AP019367.1"/>
</dbReference>
<dbReference type="AlphaFoldDB" id="A0A3G9K0C3"/>
<reference evidence="2" key="1">
    <citation type="submission" date="2018-11" db="EMBL/GenBank/DDBJ databases">
        <title>Comparative genomics of Parolsenella catena and Libanicoccus massiliensis: Reclassification of Libanicoccus massiliensis as Parolsenella massiliensis comb. nov.</title>
        <authorList>
            <person name="Sakamoto M."/>
            <person name="Ikeyama N."/>
            <person name="Murakami T."/>
            <person name="Mori H."/>
            <person name="Yuki M."/>
            <person name="Ohkuma M."/>
        </authorList>
    </citation>
    <scope>NUCLEOTIDE SEQUENCE [LARGE SCALE GENOMIC DNA]</scope>
    <source>
        <strain evidence="2">JCM 31932</strain>
    </source>
</reference>
<gene>
    <name evidence="1" type="ORF">Pcatena_01630</name>
</gene>
<accession>A0A3G9K0C3</accession>
<proteinExistence type="predicted"/>
<dbReference type="KEGG" id="pcat:Pcatena_01630"/>
<evidence type="ECO:0008006" key="3">
    <source>
        <dbReference type="Google" id="ProtNLM"/>
    </source>
</evidence>
<dbReference type="InterPro" id="IPR011990">
    <property type="entry name" value="TPR-like_helical_dom_sf"/>
</dbReference>
<name>A0A3G9K0C3_9ACTN</name>
<keyword evidence="2" id="KW-1185">Reference proteome</keyword>
<evidence type="ECO:0000313" key="2">
    <source>
        <dbReference type="Proteomes" id="UP000273154"/>
    </source>
</evidence>
<protein>
    <recommendedName>
        <fullName evidence="3">Tetratricopeptide repeat protein</fullName>
    </recommendedName>
</protein>
<sequence length="339" mass="36976">MALDPNYEDFQRLSLRFAGTLGASDPFGAARAAVDFGHRYSQKRDSLPQTDEDRAFHLVARATELIDYQLPFAAEASAAQMIAEARKLLGEALDLDPECHDARRMLAAAESPTPNDYHRFLVGGADEVLESCGRRQDAITGDDELAGVARVLAMRPYLRWMAASCASSLICGRYRLALREGQDALAVEPDDPADVSLTLALTYAKLEDEEGLRALCATADERRGPAWYALARMALAFKREDRDAAREQVAKLLALYPNAGTTLARQDDLPDGVFARLAIDPGTEDELILATSEATVLLQEGCDSHERGTLGWWVAGLPEVAQARARELAADPSLGEEQK</sequence>
<dbReference type="Gene3D" id="1.25.40.10">
    <property type="entry name" value="Tetratricopeptide repeat domain"/>
    <property type="match status" value="1"/>
</dbReference>